<keyword evidence="3" id="KW-1185">Reference proteome</keyword>
<dbReference type="EMBL" id="ML978076">
    <property type="protein sequence ID" value="KAF2010678.1"/>
    <property type="molecule type" value="Genomic_DNA"/>
</dbReference>
<evidence type="ECO:0000256" key="1">
    <source>
        <dbReference type="SAM" id="Phobius"/>
    </source>
</evidence>
<organism evidence="2 3">
    <name type="scientific">Aaosphaeria arxii CBS 175.79</name>
    <dbReference type="NCBI Taxonomy" id="1450172"/>
    <lineage>
        <taxon>Eukaryota</taxon>
        <taxon>Fungi</taxon>
        <taxon>Dikarya</taxon>
        <taxon>Ascomycota</taxon>
        <taxon>Pezizomycotina</taxon>
        <taxon>Dothideomycetes</taxon>
        <taxon>Pleosporomycetidae</taxon>
        <taxon>Pleosporales</taxon>
        <taxon>Pleosporales incertae sedis</taxon>
        <taxon>Aaosphaeria</taxon>
    </lineage>
</organism>
<feature type="transmembrane region" description="Helical" evidence="1">
    <location>
        <begin position="37"/>
        <end position="58"/>
    </location>
</feature>
<feature type="non-terminal residue" evidence="2">
    <location>
        <position position="72"/>
    </location>
</feature>
<accession>A0A6A5XCH8</accession>
<dbReference type="RefSeq" id="XP_033379017.1">
    <property type="nucleotide sequence ID" value="XM_033524676.1"/>
</dbReference>
<evidence type="ECO:0000313" key="2">
    <source>
        <dbReference type="EMBL" id="KAF2010678.1"/>
    </source>
</evidence>
<keyword evidence="1" id="KW-1133">Transmembrane helix</keyword>
<name>A0A6A5XCH8_9PLEO</name>
<proteinExistence type="predicted"/>
<dbReference type="Proteomes" id="UP000799778">
    <property type="component" value="Unassembled WGS sequence"/>
</dbReference>
<sequence>MGRAGHPYDGTLSSIFFYTRWYYLYIHYAFFSLRCSFRVMMAHGSGIGVWIFIIFITVRDSQDENQNRNQLP</sequence>
<protein>
    <submittedName>
        <fullName evidence="2">Uncharacterized protein</fullName>
    </submittedName>
</protein>
<gene>
    <name evidence="2" type="ORF">BU24DRAFT_378850</name>
</gene>
<dbReference type="GeneID" id="54282073"/>
<reference evidence="2" key="1">
    <citation type="journal article" date="2020" name="Stud. Mycol.">
        <title>101 Dothideomycetes genomes: a test case for predicting lifestyles and emergence of pathogens.</title>
        <authorList>
            <person name="Haridas S."/>
            <person name="Albert R."/>
            <person name="Binder M."/>
            <person name="Bloem J."/>
            <person name="Labutti K."/>
            <person name="Salamov A."/>
            <person name="Andreopoulos B."/>
            <person name="Baker S."/>
            <person name="Barry K."/>
            <person name="Bills G."/>
            <person name="Bluhm B."/>
            <person name="Cannon C."/>
            <person name="Castanera R."/>
            <person name="Culley D."/>
            <person name="Daum C."/>
            <person name="Ezra D."/>
            <person name="Gonzalez J."/>
            <person name="Henrissat B."/>
            <person name="Kuo A."/>
            <person name="Liang C."/>
            <person name="Lipzen A."/>
            <person name="Lutzoni F."/>
            <person name="Magnuson J."/>
            <person name="Mondo S."/>
            <person name="Nolan M."/>
            <person name="Ohm R."/>
            <person name="Pangilinan J."/>
            <person name="Park H.-J."/>
            <person name="Ramirez L."/>
            <person name="Alfaro M."/>
            <person name="Sun H."/>
            <person name="Tritt A."/>
            <person name="Yoshinaga Y."/>
            <person name="Zwiers L.-H."/>
            <person name="Turgeon B."/>
            <person name="Goodwin S."/>
            <person name="Spatafora J."/>
            <person name="Crous P."/>
            <person name="Grigoriev I."/>
        </authorList>
    </citation>
    <scope>NUCLEOTIDE SEQUENCE</scope>
    <source>
        <strain evidence="2">CBS 175.79</strain>
    </source>
</reference>
<evidence type="ECO:0000313" key="3">
    <source>
        <dbReference type="Proteomes" id="UP000799778"/>
    </source>
</evidence>
<keyword evidence="1" id="KW-0812">Transmembrane</keyword>
<keyword evidence="1" id="KW-0472">Membrane</keyword>
<dbReference type="AlphaFoldDB" id="A0A6A5XCH8"/>
<feature type="transmembrane region" description="Helical" evidence="1">
    <location>
        <begin position="12"/>
        <end position="31"/>
    </location>
</feature>